<evidence type="ECO:0000313" key="7">
    <source>
        <dbReference type="Proteomes" id="UP001162131"/>
    </source>
</evidence>
<accession>A0AAU9J3P4</accession>
<protein>
    <recommendedName>
        <fullName evidence="5">Peptidase A1 domain-containing protein</fullName>
    </recommendedName>
</protein>
<dbReference type="InterPro" id="IPR033121">
    <property type="entry name" value="PEPTIDASE_A1"/>
</dbReference>
<evidence type="ECO:0000256" key="1">
    <source>
        <dbReference type="ARBA" id="ARBA00007447"/>
    </source>
</evidence>
<keyword evidence="7" id="KW-1185">Reference proteome</keyword>
<dbReference type="InterPro" id="IPR021109">
    <property type="entry name" value="Peptidase_aspartic_dom_sf"/>
</dbReference>
<dbReference type="InterPro" id="IPR001461">
    <property type="entry name" value="Aspartic_peptidase_A1"/>
</dbReference>
<dbReference type="SUPFAM" id="SSF50630">
    <property type="entry name" value="Acid proteases"/>
    <property type="match status" value="1"/>
</dbReference>
<dbReference type="EMBL" id="CAJZBQ010000020">
    <property type="protein sequence ID" value="CAG9318167.1"/>
    <property type="molecule type" value="Genomic_DNA"/>
</dbReference>
<comment type="caution">
    <text evidence="6">The sequence shown here is derived from an EMBL/GenBank/DDBJ whole genome shotgun (WGS) entry which is preliminary data.</text>
</comment>
<dbReference type="Gene3D" id="2.40.70.10">
    <property type="entry name" value="Acid Proteases"/>
    <property type="match status" value="1"/>
</dbReference>
<gene>
    <name evidence="6" type="ORF">BSTOLATCC_MIC20648</name>
</gene>
<keyword evidence="4" id="KW-0378">Hydrolase</keyword>
<evidence type="ECO:0000259" key="5">
    <source>
        <dbReference type="PROSITE" id="PS51767"/>
    </source>
</evidence>
<evidence type="ECO:0000256" key="4">
    <source>
        <dbReference type="ARBA" id="ARBA00022801"/>
    </source>
</evidence>
<dbReference type="GO" id="GO:0004190">
    <property type="term" value="F:aspartic-type endopeptidase activity"/>
    <property type="evidence" value="ECO:0007669"/>
    <property type="project" value="UniProtKB-KW"/>
</dbReference>
<evidence type="ECO:0000256" key="2">
    <source>
        <dbReference type="ARBA" id="ARBA00022670"/>
    </source>
</evidence>
<evidence type="ECO:0000256" key="3">
    <source>
        <dbReference type="ARBA" id="ARBA00022750"/>
    </source>
</evidence>
<proteinExistence type="inferred from homology"/>
<dbReference type="PROSITE" id="PS51767">
    <property type="entry name" value="PEPTIDASE_A1"/>
    <property type="match status" value="1"/>
</dbReference>
<dbReference type="PANTHER" id="PTHR47966:SF51">
    <property type="entry name" value="BETA-SITE APP-CLEAVING ENZYME, ISOFORM A-RELATED"/>
    <property type="match status" value="1"/>
</dbReference>
<dbReference type="PANTHER" id="PTHR47966">
    <property type="entry name" value="BETA-SITE APP-CLEAVING ENZYME, ISOFORM A-RELATED"/>
    <property type="match status" value="1"/>
</dbReference>
<keyword evidence="2" id="KW-0645">Protease</keyword>
<keyword evidence="3" id="KW-0064">Aspartyl protease</keyword>
<comment type="similarity">
    <text evidence="1">Belongs to the peptidase A1 family.</text>
</comment>
<dbReference type="AlphaFoldDB" id="A0AAU9J3P4"/>
<feature type="domain" description="Peptidase A1" evidence="5">
    <location>
        <begin position="54"/>
        <end position="116"/>
    </location>
</feature>
<dbReference type="GO" id="GO:0006508">
    <property type="term" value="P:proteolysis"/>
    <property type="evidence" value="ECO:0007669"/>
    <property type="project" value="UniProtKB-KW"/>
</dbReference>
<organism evidence="6 7">
    <name type="scientific">Blepharisma stoltei</name>
    <dbReference type="NCBI Taxonomy" id="1481888"/>
    <lineage>
        <taxon>Eukaryota</taxon>
        <taxon>Sar</taxon>
        <taxon>Alveolata</taxon>
        <taxon>Ciliophora</taxon>
        <taxon>Postciliodesmatophora</taxon>
        <taxon>Heterotrichea</taxon>
        <taxon>Heterotrichida</taxon>
        <taxon>Blepharismidae</taxon>
        <taxon>Blepharisma</taxon>
    </lineage>
</organism>
<name>A0AAU9J3P4_9CILI</name>
<dbReference type="Proteomes" id="UP001162131">
    <property type="component" value="Unassembled WGS sequence"/>
</dbReference>
<reference evidence="6" key="1">
    <citation type="submission" date="2021-09" db="EMBL/GenBank/DDBJ databases">
        <authorList>
            <consortium name="AG Swart"/>
            <person name="Singh M."/>
            <person name="Singh A."/>
            <person name="Seah K."/>
            <person name="Emmerich C."/>
        </authorList>
    </citation>
    <scope>NUCLEOTIDE SEQUENCE</scope>
    <source>
        <strain evidence="6">ATCC30299</strain>
    </source>
</reference>
<sequence length="116" mass="13041">MLYIRLSIALAAISMPLYRSASEKGIEKHTISSLTSPRELSTSLSAANEKNVEYSIKATMGTPSQEFTLLIDTWTKWTWIDSKNCNSCHASNRFNSKASPTYKNTTQLKSFYTNYG</sequence>
<dbReference type="Pfam" id="PF00026">
    <property type="entry name" value="Asp"/>
    <property type="match status" value="1"/>
</dbReference>
<evidence type="ECO:0000313" key="6">
    <source>
        <dbReference type="EMBL" id="CAG9318167.1"/>
    </source>
</evidence>